<dbReference type="CDD" id="cd01250">
    <property type="entry name" value="PH_AGAP"/>
    <property type="match status" value="1"/>
</dbReference>
<dbReference type="Gene3D" id="2.30.29.30">
    <property type="entry name" value="Pleckstrin-homology domain (PH domain)/Phosphotyrosine-binding domain (PTB)"/>
    <property type="match status" value="1"/>
</dbReference>
<dbReference type="PROSITE" id="PS50297">
    <property type="entry name" value="ANK_REP_REGION"/>
    <property type="match status" value="1"/>
</dbReference>
<dbReference type="SUPFAM" id="SSF50729">
    <property type="entry name" value="PH domain-like"/>
    <property type="match status" value="1"/>
</dbReference>
<dbReference type="SMART" id="SM00175">
    <property type="entry name" value="RAB"/>
    <property type="match status" value="1"/>
</dbReference>
<dbReference type="SMART" id="SM00173">
    <property type="entry name" value="RAS"/>
    <property type="match status" value="1"/>
</dbReference>
<dbReference type="CDD" id="cd08836">
    <property type="entry name" value="ArfGap_AGAP"/>
    <property type="match status" value="1"/>
</dbReference>
<feature type="compositionally biased region" description="Low complexity" evidence="9">
    <location>
        <begin position="367"/>
        <end position="376"/>
    </location>
</feature>
<dbReference type="GO" id="GO:0008270">
    <property type="term" value="F:zinc ion binding"/>
    <property type="evidence" value="ECO:0007669"/>
    <property type="project" value="UniProtKB-KW"/>
</dbReference>
<name>A0A914WIM9_9BILA</name>
<dbReference type="InterPro" id="IPR037278">
    <property type="entry name" value="ARFGAP/RecO"/>
</dbReference>
<feature type="region of interest" description="Disordered" evidence="9">
    <location>
        <begin position="347"/>
        <end position="376"/>
    </location>
</feature>
<feature type="compositionally biased region" description="Basic and acidic residues" evidence="9">
    <location>
        <begin position="443"/>
        <end position="455"/>
    </location>
</feature>
<proteinExistence type="inferred from homology"/>
<dbReference type="InterPro" id="IPR038508">
    <property type="entry name" value="ArfGAP_dom_sf"/>
</dbReference>
<dbReference type="GO" id="GO:0005096">
    <property type="term" value="F:GTPase activator activity"/>
    <property type="evidence" value="ECO:0007669"/>
    <property type="project" value="UniProtKB-KW"/>
</dbReference>
<keyword evidence="3" id="KW-0479">Metal-binding</keyword>
<feature type="region of interest" description="Disordered" evidence="9">
    <location>
        <begin position="614"/>
        <end position="633"/>
    </location>
</feature>
<evidence type="ECO:0000313" key="12">
    <source>
        <dbReference type="Proteomes" id="UP000887566"/>
    </source>
</evidence>
<dbReference type="GO" id="GO:0003924">
    <property type="term" value="F:GTPase activity"/>
    <property type="evidence" value="ECO:0007669"/>
    <property type="project" value="InterPro"/>
</dbReference>
<dbReference type="CDD" id="cd04103">
    <property type="entry name" value="Centaurin_gamma"/>
    <property type="match status" value="1"/>
</dbReference>
<dbReference type="InterPro" id="IPR001849">
    <property type="entry name" value="PH_domain"/>
</dbReference>
<dbReference type="Pfam" id="PF12796">
    <property type="entry name" value="Ank_2"/>
    <property type="match status" value="1"/>
</dbReference>
<dbReference type="PROSITE" id="PS50088">
    <property type="entry name" value="ANK_REPEAT"/>
    <property type="match status" value="1"/>
</dbReference>
<comment type="similarity">
    <text evidence="1">Belongs to the centaurin gamma-like family.</text>
</comment>
<evidence type="ECO:0000256" key="4">
    <source>
        <dbReference type="ARBA" id="ARBA00022771"/>
    </source>
</evidence>
<feature type="compositionally biased region" description="Polar residues" evidence="9">
    <location>
        <begin position="937"/>
        <end position="949"/>
    </location>
</feature>
<dbReference type="PROSITE" id="PS51419">
    <property type="entry name" value="RAB"/>
    <property type="match status" value="1"/>
</dbReference>
<feature type="domain" description="Arf-GAP" evidence="11">
    <location>
        <begin position="694"/>
        <end position="814"/>
    </location>
</feature>
<dbReference type="Pfam" id="PF00071">
    <property type="entry name" value="Ras"/>
    <property type="match status" value="1"/>
</dbReference>
<evidence type="ECO:0000313" key="13">
    <source>
        <dbReference type="WBParaSite" id="PSAMB.scaffold4363size14893.g24101.t1"/>
    </source>
</evidence>
<feature type="compositionally biased region" description="Low complexity" evidence="9">
    <location>
        <begin position="410"/>
        <end position="426"/>
    </location>
</feature>
<dbReference type="Gene3D" id="3.40.50.300">
    <property type="entry name" value="P-loop containing nucleotide triphosphate hydrolases"/>
    <property type="match status" value="1"/>
</dbReference>
<dbReference type="GO" id="GO:0005525">
    <property type="term" value="F:GTP binding"/>
    <property type="evidence" value="ECO:0007669"/>
    <property type="project" value="InterPro"/>
</dbReference>
<keyword evidence="2" id="KW-0343">GTPase activation</keyword>
<evidence type="ECO:0000256" key="3">
    <source>
        <dbReference type="ARBA" id="ARBA00022723"/>
    </source>
</evidence>
<dbReference type="Gene3D" id="1.25.40.20">
    <property type="entry name" value="Ankyrin repeat-containing domain"/>
    <property type="match status" value="1"/>
</dbReference>
<evidence type="ECO:0000256" key="9">
    <source>
        <dbReference type="SAM" id="MobiDB-lite"/>
    </source>
</evidence>
<dbReference type="InterPro" id="IPR027417">
    <property type="entry name" value="P-loop_NTPase"/>
</dbReference>
<dbReference type="SMART" id="SM00248">
    <property type="entry name" value="ANK"/>
    <property type="match status" value="2"/>
</dbReference>
<dbReference type="PROSITE" id="PS50115">
    <property type="entry name" value="ARFGAP"/>
    <property type="match status" value="1"/>
</dbReference>
<dbReference type="Proteomes" id="UP000887566">
    <property type="component" value="Unplaced"/>
</dbReference>
<feature type="repeat" description="ANK" evidence="7">
    <location>
        <begin position="852"/>
        <end position="884"/>
    </location>
</feature>
<dbReference type="PANTHER" id="PTHR45819">
    <property type="entry name" value="CENTAURIN-GAMMA-1A"/>
    <property type="match status" value="1"/>
</dbReference>
<evidence type="ECO:0000256" key="6">
    <source>
        <dbReference type="ARBA" id="ARBA00023043"/>
    </source>
</evidence>
<dbReference type="SMART" id="SM00233">
    <property type="entry name" value="PH"/>
    <property type="match status" value="1"/>
</dbReference>
<dbReference type="InterPro" id="IPR002110">
    <property type="entry name" value="Ankyrin_rpt"/>
</dbReference>
<feature type="domain" description="PH" evidence="10">
    <location>
        <begin position="467"/>
        <end position="673"/>
    </location>
</feature>
<evidence type="ECO:0000259" key="10">
    <source>
        <dbReference type="PROSITE" id="PS50003"/>
    </source>
</evidence>
<evidence type="ECO:0000256" key="2">
    <source>
        <dbReference type="ARBA" id="ARBA00022468"/>
    </source>
</evidence>
<feature type="compositionally biased region" description="Low complexity" evidence="9">
    <location>
        <begin position="249"/>
        <end position="264"/>
    </location>
</feature>
<dbReference type="InterPro" id="IPR011993">
    <property type="entry name" value="PH-like_dom_sf"/>
</dbReference>
<dbReference type="FunFam" id="1.10.220.150:FF:000023">
    <property type="entry name" value="Arf-GAP with ANK repeat and PH domain-containing protein cnt-2"/>
    <property type="match status" value="1"/>
</dbReference>
<evidence type="ECO:0000256" key="1">
    <source>
        <dbReference type="ARBA" id="ARBA00005430"/>
    </source>
</evidence>
<dbReference type="FunFam" id="3.40.50.300:FF:000178">
    <property type="entry name" value="Arf-GAP with GTPase, ANK repeat and PH domain-containing protein 1"/>
    <property type="match status" value="1"/>
</dbReference>
<dbReference type="SUPFAM" id="SSF52540">
    <property type="entry name" value="P-loop containing nucleoside triphosphate hydrolases"/>
    <property type="match status" value="1"/>
</dbReference>
<dbReference type="AlphaFoldDB" id="A0A914WIM9"/>
<accession>A0A914WIM9</accession>
<dbReference type="SMART" id="SM00105">
    <property type="entry name" value="ArfGap"/>
    <property type="match status" value="1"/>
</dbReference>
<sequence>MPRDQQRASPRASSSDQIKQEIQRFESVHPCIYAVYDLVDLVPDPLLAQQIRDHVVCIEDAFVNSQEWTLSHTVPELKLGVVGSLNSGKSALVHRYLTGSYMQEESPEGGRFKKEFVNEDQSYLLLIRDEGGHPEQQFQFWHWVDAVILVFSVEDESSFAACYNYYAKMAHHRNMSDVPLILVGTQDAISESNPRVIDENRARKLANDLKRCSYYETCATYGLNVERVFRDAGHKIIQQRMLRGANGITTRTPTPTTPALSTSSGERRFQMAEHQQSTNSLHHQPQSGSSSHQRSSSVLPMHDQQSSASVVRRQFGGGNGSPNRGSAVLGENKSSISTARYDRSSSALFAVPAPPPITPQTPLRDMGVSPAASSNSISSAISNTVSGSTPSRLDLLQVETFDNHIPVHPPATSSSSQLPTPSSTPTVQRKNRRISNIFQRQGHNKESSEEKHRANGEPSTIGVGRAIPIKQGHLYKRSSKTLNKEWKKKYVCLYADGRLSYHSNLKDYMEKDAHAKEVFLGLATVKVPGRQRPRVTQRAQTQPITVPPYALMKENNSYSGIQTAKRESTVDLNGQKVMLTAYEFIQEGKEGASTSSDLDGHSATSRLSDVIANSQVKKRRGHRRLGSGVKNADNEEEDNDFIIVSCDQKRWEFSAANADERDEWVVAIEEQIEKALQAQLSQKHRQSKRQHGDKAEVQALRQLPGNDRCADCDATNPDWASLNLGTLICIECSGIHRNLGSHISRVRSLELDEWPIEYIAVMQAIGNDFANRLWEQNVKSDRRPSADSDREVKEAWIKAKYERKIFLPDIPSNKPMDRLLIEAVLARDLGALLLVLPRCSESDVNAHLSINDLRTPLHLACLVGSPELTQLLIWYNADLRSVNEEGCSAIWFAKQGGSQDCYDILINAGLDPNFGLSPNADTFSSLRQKSTVQSKFVDSAQQRQQNGRTSDAFDKLPSSII</sequence>
<reference evidence="13" key="1">
    <citation type="submission" date="2022-11" db="UniProtKB">
        <authorList>
            <consortium name="WormBaseParasite"/>
        </authorList>
    </citation>
    <scope>IDENTIFICATION</scope>
</reference>
<feature type="compositionally biased region" description="Low complexity" evidence="9">
    <location>
        <begin position="280"/>
        <end position="297"/>
    </location>
</feature>
<dbReference type="Pfam" id="PF01412">
    <property type="entry name" value="ArfGap"/>
    <property type="match status" value="1"/>
</dbReference>
<feature type="compositionally biased region" description="Basic residues" evidence="9">
    <location>
        <begin position="616"/>
        <end position="625"/>
    </location>
</feature>
<dbReference type="PRINTS" id="PR00405">
    <property type="entry name" value="REVINTRACTNG"/>
</dbReference>
<dbReference type="Gene3D" id="1.10.220.150">
    <property type="entry name" value="Arf GTPase activating protein"/>
    <property type="match status" value="1"/>
</dbReference>
<feature type="region of interest" description="Disordered" evidence="9">
    <location>
        <begin position="244"/>
        <end position="334"/>
    </location>
</feature>
<dbReference type="SUPFAM" id="SSF48403">
    <property type="entry name" value="Ankyrin repeat"/>
    <property type="match status" value="1"/>
</dbReference>
<evidence type="ECO:0000259" key="11">
    <source>
        <dbReference type="PROSITE" id="PS50115"/>
    </source>
</evidence>
<feature type="region of interest" description="Disordered" evidence="9">
    <location>
        <begin position="404"/>
        <end position="465"/>
    </location>
</feature>
<evidence type="ECO:0000256" key="8">
    <source>
        <dbReference type="PROSITE-ProRule" id="PRU00288"/>
    </source>
</evidence>
<keyword evidence="5" id="KW-0862">Zinc</keyword>
<dbReference type="PANTHER" id="PTHR45819:SF5">
    <property type="entry name" value="CENTAURIN-GAMMA-1A"/>
    <property type="match status" value="1"/>
</dbReference>
<dbReference type="SMART" id="SM00174">
    <property type="entry name" value="RHO"/>
    <property type="match status" value="1"/>
</dbReference>
<dbReference type="InterPro" id="IPR001164">
    <property type="entry name" value="ArfGAP_dom"/>
</dbReference>
<organism evidence="12 13">
    <name type="scientific">Plectus sambesii</name>
    <dbReference type="NCBI Taxonomy" id="2011161"/>
    <lineage>
        <taxon>Eukaryota</taxon>
        <taxon>Metazoa</taxon>
        <taxon>Ecdysozoa</taxon>
        <taxon>Nematoda</taxon>
        <taxon>Chromadorea</taxon>
        <taxon>Plectida</taxon>
        <taxon>Plectina</taxon>
        <taxon>Plectoidea</taxon>
        <taxon>Plectidae</taxon>
        <taxon>Plectus</taxon>
    </lineage>
</organism>
<dbReference type="InterPro" id="IPR051282">
    <property type="entry name" value="Arf-GAP_GTPase_ANK_PH"/>
</dbReference>
<evidence type="ECO:0000256" key="5">
    <source>
        <dbReference type="ARBA" id="ARBA00022833"/>
    </source>
</evidence>
<protein>
    <submittedName>
        <fullName evidence="13">Uncharacterized protein</fullName>
    </submittedName>
</protein>
<dbReference type="WBParaSite" id="PSAMB.scaffold4363size14893.g24101.t1">
    <property type="protein sequence ID" value="PSAMB.scaffold4363size14893.g24101.t1"/>
    <property type="gene ID" value="PSAMB.scaffold4363size14893.g24101"/>
</dbReference>
<evidence type="ECO:0000256" key="7">
    <source>
        <dbReference type="PROSITE-ProRule" id="PRU00023"/>
    </source>
</evidence>
<keyword evidence="4 8" id="KW-0863">Zinc-finger</keyword>
<feature type="region of interest" description="Disordered" evidence="9">
    <location>
        <begin position="937"/>
        <end position="961"/>
    </location>
</feature>
<dbReference type="PROSITE" id="PS50003">
    <property type="entry name" value="PH_DOMAIN"/>
    <property type="match status" value="1"/>
</dbReference>
<dbReference type="InterPro" id="IPR001806">
    <property type="entry name" value="Small_GTPase"/>
</dbReference>
<dbReference type="PROSITE" id="PS51421">
    <property type="entry name" value="RAS"/>
    <property type="match status" value="1"/>
</dbReference>
<keyword evidence="6 7" id="KW-0040">ANK repeat</keyword>
<dbReference type="SUPFAM" id="SSF57863">
    <property type="entry name" value="ArfGap/RecO-like zinc finger"/>
    <property type="match status" value="1"/>
</dbReference>
<dbReference type="InterPro" id="IPR036770">
    <property type="entry name" value="Ankyrin_rpt-contain_sf"/>
</dbReference>
<keyword evidence="12" id="KW-1185">Reference proteome</keyword>